<dbReference type="PANTHER" id="PTHR34606:SF15">
    <property type="entry name" value="BON DOMAIN-CONTAINING PROTEIN"/>
    <property type="match status" value="1"/>
</dbReference>
<evidence type="ECO:0000313" key="4">
    <source>
        <dbReference type="Proteomes" id="UP000542125"/>
    </source>
</evidence>
<sequence length="115" mass="12250">MKRHSLILAALVSTAAVFSPLTLTQAQAQTPAPMGNDNRRTLGDVVDDSLITTQVKGALLREQLTKSLSISVKTLDGVVNLTGAAQSTEQIDSALRTVRGIKGVVDVKNNLQLRK</sequence>
<evidence type="ECO:0000256" key="1">
    <source>
        <dbReference type="SAM" id="SignalP"/>
    </source>
</evidence>
<dbReference type="AlphaFoldDB" id="A0A7Y9IZJ9"/>
<dbReference type="Pfam" id="PF04972">
    <property type="entry name" value="BON"/>
    <property type="match status" value="1"/>
</dbReference>
<feature type="signal peptide" evidence="1">
    <location>
        <begin position="1"/>
        <end position="28"/>
    </location>
</feature>
<comment type="caution">
    <text evidence="3">The sequence shown here is derived from an EMBL/GenBank/DDBJ whole genome shotgun (WGS) entry which is preliminary data.</text>
</comment>
<dbReference type="SMART" id="SM00749">
    <property type="entry name" value="BON"/>
    <property type="match status" value="1"/>
</dbReference>
<dbReference type="EMBL" id="JACBYR010000003">
    <property type="protein sequence ID" value="NYE86030.1"/>
    <property type="molecule type" value="Genomic_DNA"/>
</dbReference>
<dbReference type="InterPro" id="IPR007055">
    <property type="entry name" value="BON_dom"/>
</dbReference>
<dbReference type="Gene3D" id="3.30.1340.30">
    <property type="match status" value="1"/>
</dbReference>
<gene>
    <name evidence="3" type="ORF">FHW18_005349</name>
</gene>
<name>A0A7Y9IZJ9_9BURK</name>
<organism evidence="3 4">
    <name type="scientific">Pigmentiphaga litoralis</name>
    <dbReference type="NCBI Taxonomy" id="516702"/>
    <lineage>
        <taxon>Bacteria</taxon>
        <taxon>Pseudomonadati</taxon>
        <taxon>Pseudomonadota</taxon>
        <taxon>Betaproteobacteria</taxon>
        <taxon>Burkholderiales</taxon>
        <taxon>Alcaligenaceae</taxon>
        <taxon>Pigmentiphaga</taxon>
    </lineage>
</organism>
<dbReference type="InterPro" id="IPR051686">
    <property type="entry name" value="Lipoprotein_DolP"/>
</dbReference>
<evidence type="ECO:0000313" key="3">
    <source>
        <dbReference type="EMBL" id="NYE86030.1"/>
    </source>
</evidence>
<accession>A0A7Y9IZJ9</accession>
<reference evidence="3 4" key="1">
    <citation type="submission" date="2020-07" db="EMBL/GenBank/DDBJ databases">
        <title>Genomic Encyclopedia of Type Strains, Phase IV (KMG-V): Genome sequencing to study the core and pangenomes of soil and plant-associated prokaryotes.</title>
        <authorList>
            <person name="Whitman W."/>
        </authorList>
    </citation>
    <scope>NUCLEOTIDE SEQUENCE [LARGE SCALE GENOMIC DNA]</scope>
    <source>
        <strain evidence="3 4">SAS40</strain>
    </source>
</reference>
<dbReference type="PANTHER" id="PTHR34606">
    <property type="entry name" value="BON DOMAIN-CONTAINING PROTEIN"/>
    <property type="match status" value="1"/>
</dbReference>
<feature type="domain" description="BON" evidence="2">
    <location>
        <begin position="47"/>
        <end position="115"/>
    </location>
</feature>
<proteinExistence type="predicted"/>
<dbReference type="PROSITE" id="PS50914">
    <property type="entry name" value="BON"/>
    <property type="match status" value="1"/>
</dbReference>
<dbReference type="RefSeq" id="WP_179590661.1">
    <property type="nucleotide sequence ID" value="NZ_JACBYR010000003.1"/>
</dbReference>
<dbReference type="InterPro" id="IPR014004">
    <property type="entry name" value="Transpt-assoc_nodulatn_dom_bac"/>
</dbReference>
<evidence type="ECO:0000259" key="2">
    <source>
        <dbReference type="PROSITE" id="PS50914"/>
    </source>
</evidence>
<feature type="chain" id="PRO_5030680862" evidence="1">
    <location>
        <begin position="29"/>
        <end position="115"/>
    </location>
</feature>
<protein>
    <submittedName>
        <fullName evidence="3">Osmotically-inducible protein OsmY</fullName>
    </submittedName>
</protein>
<keyword evidence="4" id="KW-1185">Reference proteome</keyword>
<dbReference type="Proteomes" id="UP000542125">
    <property type="component" value="Unassembled WGS sequence"/>
</dbReference>
<keyword evidence="1" id="KW-0732">Signal</keyword>